<name>A0A2H3BRA9_9AGAR</name>
<dbReference type="AlphaFoldDB" id="A0A2H3BRA9"/>
<evidence type="ECO:0000313" key="1">
    <source>
        <dbReference type="EMBL" id="PBK73425.1"/>
    </source>
</evidence>
<proteinExistence type="predicted"/>
<reference evidence="2" key="1">
    <citation type="journal article" date="2017" name="Nat. Ecol. Evol.">
        <title>Genome expansion and lineage-specific genetic innovations in the forest pathogenic fungi Armillaria.</title>
        <authorList>
            <person name="Sipos G."/>
            <person name="Prasanna A.N."/>
            <person name="Walter M.C."/>
            <person name="O'Connor E."/>
            <person name="Balint B."/>
            <person name="Krizsan K."/>
            <person name="Kiss B."/>
            <person name="Hess J."/>
            <person name="Varga T."/>
            <person name="Slot J."/>
            <person name="Riley R."/>
            <person name="Boka B."/>
            <person name="Rigling D."/>
            <person name="Barry K."/>
            <person name="Lee J."/>
            <person name="Mihaltcheva S."/>
            <person name="LaButti K."/>
            <person name="Lipzen A."/>
            <person name="Waldron R."/>
            <person name="Moloney N.M."/>
            <person name="Sperisen C."/>
            <person name="Kredics L."/>
            <person name="Vagvoelgyi C."/>
            <person name="Patrignani A."/>
            <person name="Fitzpatrick D."/>
            <person name="Nagy I."/>
            <person name="Doyle S."/>
            <person name="Anderson J.B."/>
            <person name="Grigoriev I.V."/>
            <person name="Gueldener U."/>
            <person name="Muensterkoetter M."/>
            <person name="Nagy L.G."/>
        </authorList>
    </citation>
    <scope>NUCLEOTIDE SEQUENCE [LARGE SCALE GENOMIC DNA]</scope>
    <source>
        <strain evidence="2">28-4</strain>
    </source>
</reference>
<sequence length="57" mass="6080">MSEYFSSPCHDASSALSTIVTSLVIPSFTIAQGCVVGTLARVLCLDYISHITSCRVK</sequence>
<dbReference type="EMBL" id="KZ293420">
    <property type="protein sequence ID" value="PBK73425.1"/>
    <property type="molecule type" value="Genomic_DNA"/>
</dbReference>
<accession>A0A2H3BRA9</accession>
<protein>
    <submittedName>
        <fullName evidence="1">Uncharacterized protein</fullName>
    </submittedName>
</protein>
<organism evidence="1 2">
    <name type="scientific">Armillaria solidipes</name>
    <dbReference type="NCBI Taxonomy" id="1076256"/>
    <lineage>
        <taxon>Eukaryota</taxon>
        <taxon>Fungi</taxon>
        <taxon>Dikarya</taxon>
        <taxon>Basidiomycota</taxon>
        <taxon>Agaricomycotina</taxon>
        <taxon>Agaricomycetes</taxon>
        <taxon>Agaricomycetidae</taxon>
        <taxon>Agaricales</taxon>
        <taxon>Marasmiineae</taxon>
        <taxon>Physalacriaceae</taxon>
        <taxon>Armillaria</taxon>
    </lineage>
</organism>
<keyword evidence="2" id="KW-1185">Reference proteome</keyword>
<gene>
    <name evidence="1" type="ORF">ARMSODRAFT_633664</name>
</gene>
<dbReference type="Proteomes" id="UP000218334">
    <property type="component" value="Unassembled WGS sequence"/>
</dbReference>
<evidence type="ECO:0000313" key="2">
    <source>
        <dbReference type="Proteomes" id="UP000218334"/>
    </source>
</evidence>